<dbReference type="SUPFAM" id="SSF46689">
    <property type="entry name" value="Homeodomain-like"/>
    <property type="match status" value="1"/>
</dbReference>
<dbReference type="PANTHER" id="PTHR43479:SF11">
    <property type="entry name" value="ACREF_ENVCD OPERON REPRESSOR-RELATED"/>
    <property type="match status" value="1"/>
</dbReference>
<dbReference type="InterPro" id="IPR050624">
    <property type="entry name" value="HTH-type_Tx_Regulator"/>
</dbReference>
<dbReference type="AlphaFoldDB" id="A0A484ICM5"/>
<keyword evidence="1 2" id="KW-0238">DNA-binding</keyword>
<protein>
    <submittedName>
        <fullName evidence="4">Putative HTH-type transcriptional regulator YfiR</fullName>
    </submittedName>
</protein>
<keyword evidence="5" id="KW-1185">Reference proteome</keyword>
<evidence type="ECO:0000259" key="3">
    <source>
        <dbReference type="PROSITE" id="PS50977"/>
    </source>
</evidence>
<dbReference type="InterPro" id="IPR009057">
    <property type="entry name" value="Homeodomain-like_sf"/>
</dbReference>
<dbReference type="KEGG" id="nfn:NFRAN_1647"/>
<name>A0A484ICM5_9ARCH</name>
<dbReference type="GO" id="GO:0003677">
    <property type="term" value="F:DNA binding"/>
    <property type="evidence" value="ECO:0007669"/>
    <property type="project" value="UniProtKB-UniRule"/>
</dbReference>
<dbReference type="Proteomes" id="UP000294299">
    <property type="component" value="Chromosome NFRAN"/>
</dbReference>
<dbReference type="PRINTS" id="PR00455">
    <property type="entry name" value="HTHTETR"/>
</dbReference>
<proteinExistence type="predicted"/>
<sequence length="200" mass="23008">MIDCETKIEKVNAILKTSLKVLAKNGCENTTIATLAAEAGVSRGILHYYFSNTEDLVSKVLEYTSEKIIQSTIKDIRGKTVEEITNNIINDSIMSFKEYPEFYVFLFEMWCASRRSDKIKNELLICSDKVTQSIKKVLDEAIQNGLLQLDTKNTDEMAKILLALFNGIAFEKFMRPSRDLDDRKYWIQVRNMISSYLKPH</sequence>
<accession>A0A484ICM5</accession>
<dbReference type="InterPro" id="IPR036271">
    <property type="entry name" value="Tet_transcr_reg_TetR-rel_C_sf"/>
</dbReference>
<evidence type="ECO:0000313" key="5">
    <source>
        <dbReference type="Proteomes" id="UP000294299"/>
    </source>
</evidence>
<reference evidence="4 5" key="1">
    <citation type="submission" date="2019-02" db="EMBL/GenBank/DDBJ databases">
        <authorList>
            <person name="Lehtovirta-Morley E L."/>
        </authorList>
    </citation>
    <scope>NUCLEOTIDE SEQUENCE [LARGE SCALE GENOMIC DNA]</scope>
    <source>
        <strain evidence="4">NFRAN1</strain>
    </source>
</reference>
<dbReference type="PROSITE" id="PS50977">
    <property type="entry name" value="HTH_TETR_2"/>
    <property type="match status" value="1"/>
</dbReference>
<dbReference type="PANTHER" id="PTHR43479">
    <property type="entry name" value="ACREF/ENVCD OPERON REPRESSOR-RELATED"/>
    <property type="match status" value="1"/>
</dbReference>
<dbReference type="EMBL" id="LR216287">
    <property type="protein sequence ID" value="VFJ13969.1"/>
    <property type="molecule type" value="Genomic_DNA"/>
</dbReference>
<evidence type="ECO:0000313" key="4">
    <source>
        <dbReference type="EMBL" id="VFJ13969.1"/>
    </source>
</evidence>
<dbReference type="Pfam" id="PF00440">
    <property type="entry name" value="TetR_N"/>
    <property type="match status" value="1"/>
</dbReference>
<feature type="DNA-binding region" description="H-T-H motif" evidence="2">
    <location>
        <begin position="31"/>
        <end position="50"/>
    </location>
</feature>
<dbReference type="InterPro" id="IPR001647">
    <property type="entry name" value="HTH_TetR"/>
</dbReference>
<gene>
    <name evidence="4" type="primary">yfiR</name>
    <name evidence="4" type="ORF">NFRAN_1647</name>
</gene>
<dbReference type="SUPFAM" id="SSF48498">
    <property type="entry name" value="Tetracyclin repressor-like, C-terminal domain"/>
    <property type="match status" value="1"/>
</dbReference>
<organism evidence="4 5">
    <name type="scientific">Candidatus Nitrosocosmicus franklandianus</name>
    <dbReference type="NCBI Taxonomy" id="1798806"/>
    <lineage>
        <taxon>Archaea</taxon>
        <taxon>Nitrososphaerota</taxon>
        <taxon>Nitrososphaeria</taxon>
        <taxon>Nitrososphaerales</taxon>
        <taxon>Nitrososphaeraceae</taxon>
        <taxon>Candidatus Nitrosocosmicus</taxon>
    </lineage>
</organism>
<evidence type="ECO:0000256" key="1">
    <source>
        <dbReference type="ARBA" id="ARBA00023125"/>
    </source>
</evidence>
<dbReference type="Gene3D" id="1.10.357.10">
    <property type="entry name" value="Tetracycline Repressor, domain 2"/>
    <property type="match status" value="1"/>
</dbReference>
<feature type="domain" description="HTH tetR-type" evidence="3">
    <location>
        <begin position="8"/>
        <end position="68"/>
    </location>
</feature>
<evidence type="ECO:0000256" key="2">
    <source>
        <dbReference type="PROSITE-ProRule" id="PRU00335"/>
    </source>
</evidence>